<dbReference type="SUPFAM" id="SSF55073">
    <property type="entry name" value="Nucleotide cyclase"/>
    <property type="match status" value="1"/>
</dbReference>
<dbReference type="Pfam" id="PF03707">
    <property type="entry name" value="MHYT"/>
    <property type="match status" value="2"/>
</dbReference>
<evidence type="ECO:0000256" key="1">
    <source>
        <dbReference type="PROSITE-ProRule" id="PRU00244"/>
    </source>
</evidence>
<dbReference type="InterPro" id="IPR001633">
    <property type="entry name" value="EAL_dom"/>
</dbReference>
<evidence type="ECO:0000313" key="5">
    <source>
        <dbReference type="Proteomes" id="UP000284605"/>
    </source>
</evidence>
<dbReference type="CDD" id="cd01949">
    <property type="entry name" value="GGDEF"/>
    <property type="match status" value="1"/>
</dbReference>
<dbReference type="PANTHER" id="PTHR44757">
    <property type="entry name" value="DIGUANYLATE CYCLASE DGCP"/>
    <property type="match status" value="1"/>
</dbReference>
<feature type="domain" description="EAL" evidence="2">
    <location>
        <begin position="380"/>
        <end position="441"/>
    </location>
</feature>
<dbReference type="OrthoDB" id="9793210at2"/>
<evidence type="ECO:0000313" key="4">
    <source>
        <dbReference type="EMBL" id="RJF87635.1"/>
    </source>
</evidence>
<keyword evidence="1" id="KW-0472">Membrane</keyword>
<evidence type="ECO:0000259" key="2">
    <source>
        <dbReference type="PROSITE" id="PS50883"/>
    </source>
</evidence>
<evidence type="ECO:0000259" key="3">
    <source>
        <dbReference type="PROSITE" id="PS50924"/>
    </source>
</evidence>
<dbReference type="Gene3D" id="3.30.70.270">
    <property type="match status" value="2"/>
</dbReference>
<reference evidence="4 5" key="1">
    <citation type="submission" date="2018-09" db="EMBL/GenBank/DDBJ databases">
        <authorList>
            <person name="Zhu H."/>
        </authorList>
    </citation>
    <scope>NUCLEOTIDE SEQUENCE [LARGE SCALE GENOMIC DNA]</scope>
    <source>
        <strain evidence="4 5">K1W22B-8</strain>
    </source>
</reference>
<dbReference type="PROSITE" id="PS50883">
    <property type="entry name" value="EAL"/>
    <property type="match status" value="1"/>
</dbReference>
<dbReference type="SUPFAM" id="SSF141868">
    <property type="entry name" value="EAL domain-like"/>
    <property type="match status" value="1"/>
</dbReference>
<dbReference type="Gene3D" id="3.20.20.450">
    <property type="entry name" value="EAL domain"/>
    <property type="match status" value="1"/>
</dbReference>
<proteinExistence type="predicted"/>
<feature type="transmembrane region" description="Helical" evidence="1">
    <location>
        <begin position="82"/>
        <end position="102"/>
    </location>
</feature>
<dbReference type="InterPro" id="IPR043128">
    <property type="entry name" value="Rev_trsase/Diguanyl_cyclase"/>
</dbReference>
<dbReference type="EMBL" id="QYUK01000011">
    <property type="protein sequence ID" value="RJF87635.1"/>
    <property type="molecule type" value="Genomic_DNA"/>
</dbReference>
<dbReference type="InterPro" id="IPR052155">
    <property type="entry name" value="Biofilm_reg_signaling"/>
</dbReference>
<feature type="domain" description="MHYT" evidence="3">
    <location>
        <begin position="11"/>
        <end position="198"/>
    </location>
</feature>
<feature type="transmembrane region" description="Helical" evidence="1">
    <location>
        <begin position="46"/>
        <end position="70"/>
    </location>
</feature>
<dbReference type="AlphaFoldDB" id="A0A418WC86"/>
<sequence length="441" mass="47925">MRVFTCLTGQHDLWLVALAALICLIGCWTTVRLTARAAAAEGTERVTWAFIDAVAAGSSIWCTHFVAMLAYDSGVHTNYEPLMTATSLMIAIGGCFVAFLILLQTHIRYAPVIGGATFGQAVSAMHFAGMRAYEVDAWVQWDLAYAVAAVLLAMVLGALAFDRMSRDASHRNRLLSAGLLTLTIVTLHFTAMAALVVVPLAPLVPLDSLASTVPLALTVAIVGLVVVGTAFAGYVVDHRGKAAAEARLSFHARNDALTRLPNRSTFTAWLTQSIASLRSERRLALVSVDLDQFAALAEVADRGNILDFTERLERTIFAPIHLGDHEISLRASIGIAFYPDDSDSAAALLNSAHLAMLHAKASPDTVCFYRNDMEAAVRQRRRMVRDLRSALENGEFAVHYQVQQSARSGAIVGYEALIRWTHPELGKIPRTASFPWPRRPG</sequence>
<dbReference type="PANTHER" id="PTHR44757:SF2">
    <property type="entry name" value="BIOFILM ARCHITECTURE MAINTENANCE PROTEIN MBAA"/>
    <property type="match status" value="1"/>
</dbReference>
<protein>
    <submittedName>
        <fullName evidence="4">Diguanylate cyclase</fullName>
    </submittedName>
</protein>
<feature type="transmembrane region" description="Helical" evidence="1">
    <location>
        <begin position="109"/>
        <end position="128"/>
    </location>
</feature>
<feature type="transmembrane region" description="Helical" evidence="1">
    <location>
        <begin position="13"/>
        <end position="34"/>
    </location>
</feature>
<dbReference type="InterPro" id="IPR035919">
    <property type="entry name" value="EAL_sf"/>
</dbReference>
<dbReference type="InterPro" id="IPR000160">
    <property type="entry name" value="GGDEF_dom"/>
</dbReference>
<dbReference type="InterPro" id="IPR005330">
    <property type="entry name" value="MHYT_dom"/>
</dbReference>
<dbReference type="Pfam" id="PF00563">
    <property type="entry name" value="EAL"/>
    <property type="match status" value="1"/>
</dbReference>
<dbReference type="SMART" id="SM00267">
    <property type="entry name" value="GGDEF"/>
    <property type="match status" value="1"/>
</dbReference>
<feature type="transmembrane region" description="Helical" evidence="1">
    <location>
        <begin position="143"/>
        <end position="162"/>
    </location>
</feature>
<dbReference type="Proteomes" id="UP000284605">
    <property type="component" value="Unassembled WGS sequence"/>
</dbReference>
<keyword evidence="1" id="KW-0812">Transmembrane</keyword>
<organism evidence="4 5">
    <name type="scientific">Oleomonas cavernae</name>
    <dbReference type="NCBI Taxonomy" id="2320859"/>
    <lineage>
        <taxon>Bacteria</taxon>
        <taxon>Pseudomonadati</taxon>
        <taxon>Pseudomonadota</taxon>
        <taxon>Alphaproteobacteria</taxon>
        <taxon>Acetobacterales</taxon>
        <taxon>Acetobacteraceae</taxon>
        <taxon>Oleomonas</taxon>
    </lineage>
</organism>
<feature type="transmembrane region" description="Helical" evidence="1">
    <location>
        <begin position="213"/>
        <end position="236"/>
    </location>
</feature>
<feature type="transmembrane region" description="Helical" evidence="1">
    <location>
        <begin position="174"/>
        <end position="201"/>
    </location>
</feature>
<dbReference type="GO" id="GO:0016020">
    <property type="term" value="C:membrane"/>
    <property type="evidence" value="ECO:0007669"/>
    <property type="project" value="UniProtKB-UniRule"/>
</dbReference>
<comment type="caution">
    <text evidence="4">The sequence shown here is derived from an EMBL/GenBank/DDBJ whole genome shotgun (WGS) entry which is preliminary data.</text>
</comment>
<gene>
    <name evidence="4" type="ORF">D3874_11890</name>
</gene>
<dbReference type="PROSITE" id="PS50924">
    <property type="entry name" value="MHYT"/>
    <property type="match status" value="1"/>
</dbReference>
<accession>A0A418WC86</accession>
<keyword evidence="5" id="KW-1185">Reference proteome</keyword>
<name>A0A418WC86_9PROT</name>
<keyword evidence="1" id="KW-1133">Transmembrane helix</keyword>
<dbReference type="InterPro" id="IPR029787">
    <property type="entry name" value="Nucleotide_cyclase"/>
</dbReference>